<accession>A0A3M7QUA7</accession>
<protein>
    <submittedName>
        <fullName evidence="1">Uncharacterized protein</fullName>
    </submittedName>
</protein>
<evidence type="ECO:0000313" key="1">
    <source>
        <dbReference type="EMBL" id="RNA14661.1"/>
    </source>
</evidence>
<reference evidence="1 2" key="1">
    <citation type="journal article" date="2018" name="Sci. Rep.">
        <title>Genomic signatures of local adaptation to the degree of environmental predictability in rotifers.</title>
        <authorList>
            <person name="Franch-Gras L."/>
            <person name="Hahn C."/>
            <person name="Garcia-Roger E.M."/>
            <person name="Carmona M.J."/>
            <person name="Serra M."/>
            <person name="Gomez A."/>
        </authorList>
    </citation>
    <scope>NUCLEOTIDE SEQUENCE [LARGE SCALE GENOMIC DNA]</scope>
    <source>
        <strain evidence="1">HYR1</strain>
    </source>
</reference>
<organism evidence="1 2">
    <name type="scientific">Brachionus plicatilis</name>
    <name type="common">Marine rotifer</name>
    <name type="synonym">Brachionus muelleri</name>
    <dbReference type="NCBI Taxonomy" id="10195"/>
    <lineage>
        <taxon>Eukaryota</taxon>
        <taxon>Metazoa</taxon>
        <taxon>Spiralia</taxon>
        <taxon>Gnathifera</taxon>
        <taxon>Rotifera</taxon>
        <taxon>Eurotatoria</taxon>
        <taxon>Monogononta</taxon>
        <taxon>Pseudotrocha</taxon>
        <taxon>Ploima</taxon>
        <taxon>Brachionidae</taxon>
        <taxon>Brachionus</taxon>
    </lineage>
</organism>
<dbReference type="EMBL" id="REGN01005140">
    <property type="protein sequence ID" value="RNA14661.1"/>
    <property type="molecule type" value="Genomic_DNA"/>
</dbReference>
<sequence length="133" mass="16364">MEEEVIDINLEENKDRFFVLLFNCIYYKCNTERSWSIIARKIVINQETQKHEFCYLVQIKSCCHDWSLLTLWVDQSWMEDSDRQLTEKLILKFEQNLRKNKLRGYLRPNIEESINYCDKIIDEFYNDSHQLRR</sequence>
<dbReference type="Proteomes" id="UP000276133">
    <property type="component" value="Unassembled WGS sequence"/>
</dbReference>
<evidence type="ECO:0000313" key="2">
    <source>
        <dbReference type="Proteomes" id="UP000276133"/>
    </source>
</evidence>
<gene>
    <name evidence="1" type="ORF">BpHYR1_044469</name>
</gene>
<comment type="caution">
    <text evidence="1">The sequence shown here is derived from an EMBL/GenBank/DDBJ whole genome shotgun (WGS) entry which is preliminary data.</text>
</comment>
<proteinExistence type="predicted"/>
<keyword evidence="2" id="KW-1185">Reference proteome</keyword>
<dbReference type="AlphaFoldDB" id="A0A3M7QUA7"/>
<dbReference type="OrthoDB" id="10136815at2759"/>
<name>A0A3M7QUA7_BRAPC</name>